<reference evidence="1" key="1">
    <citation type="submission" date="2014-09" db="EMBL/GenBank/DDBJ databases">
        <authorList>
            <person name="Magalhaes I.L.F."/>
            <person name="Oliveira U."/>
            <person name="Santos F.R."/>
            <person name="Vidigal T.H.D.A."/>
            <person name="Brescovit A.D."/>
            <person name="Santos A.J."/>
        </authorList>
    </citation>
    <scope>NUCLEOTIDE SEQUENCE</scope>
    <source>
        <tissue evidence="1">Shoot tissue taken approximately 20 cm above the soil surface</tissue>
    </source>
</reference>
<dbReference type="EMBL" id="GBRH01253014">
    <property type="protein sequence ID" value="JAD44881.1"/>
    <property type="molecule type" value="Transcribed_RNA"/>
</dbReference>
<protein>
    <submittedName>
        <fullName evidence="1">Uncharacterized protein</fullName>
    </submittedName>
</protein>
<name>A0A0A9A1B7_ARUDO</name>
<sequence length="15" mass="1845">MAPSRRRKVPLRQLH</sequence>
<organism evidence="1">
    <name type="scientific">Arundo donax</name>
    <name type="common">Giant reed</name>
    <name type="synonym">Donax arundinaceus</name>
    <dbReference type="NCBI Taxonomy" id="35708"/>
    <lineage>
        <taxon>Eukaryota</taxon>
        <taxon>Viridiplantae</taxon>
        <taxon>Streptophyta</taxon>
        <taxon>Embryophyta</taxon>
        <taxon>Tracheophyta</taxon>
        <taxon>Spermatophyta</taxon>
        <taxon>Magnoliopsida</taxon>
        <taxon>Liliopsida</taxon>
        <taxon>Poales</taxon>
        <taxon>Poaceae</taxon>
        <taxon>PACMAD clade</taxon>
        <taxon>Arundinoideae</taxon>
        <taxon>Arundineae</taxon>
        <taxon>Arundo</taxon>
    </lineage>
</organism>
<evidence type="ECO:0000313" key="1">
    <source>
        <dbReference type="EMBL" id="JAD44881.1"/>
    </source>
</evidence>
<reference evidence="1" key="2">
    <citation type="journal article" date="2015" name="Data Brief">
        <title>Shoot transcriptome of the giant reed, Arundo donax.</title>
        <authorList>
            <person name="Barrero R.A."/>
            <person name="Guerrero F.D."/>
            <person name="Moolhuijzen P."/>
            <person name="Goolsby J.A."/>
            <person name="Tidwell J."/>
            <person name="Bellgard S.E."/>
            <person name="Bellgard M.I."/>
        </authorList>
    </citation>
    <scope>NUCLEOTIDE SEQUENCE</scope>
    <source>
        <tissue evidence="1">Shoot tissue taken approximately 20 cm above the soil surface</tissue>
    </source>
</reference>
<proteinExistence type="predicted"/>
<accession>A0A0A9A1B7</accession>